<dbReference type="FunFam" id="3.40.50.300:FF:000830">
    <property type="entry name" value="Endonuclease MutS2"/>
    <property type="match status" value="1"/>
</dbReference>
<protein>
    <recommendedName>
        <fullName evidence="7">Endonuclease MutS2</fullName>
        <ecNumber evidence="7">3.1.-.-</ecNumber>
    </recommendedName>
    <alternativeName>
        <fullName evidence="7">Ribosome-associated protein quality control-upstream factor</fullName>
        <shortName evidence="7">RQC-upstream factor</shortName>
        <shortName evidence="7">RqcU</shortName>
        <ecNumber evidence="7">3.6.4.-</ecNumber>
    </alternativeName>
</protein>
<dbReference type="GO" id="GO:0005524">
    <property type="term" value="F:ATP binding"/>
    <property type="evidence" value="ECO:0007669"/>
    <property type="project" value="UniProtKB-UniRule"/>
</dbReference>
<dbReference type="SMART" id="SM00534">
    <property type="entry name" value="MUTSac"/>
    <property type="match status" value="1"/>
</dbReference>
<keyword evidence="7" id="KW-0255">Endonuclease</keyword>
<dbReference type="NCBIfam" id="TIGR01069">
    <property type="entry name" value="mutS2"/>
    <property type="match status" value="1"/>
</dbReference>
<dbReference type="Gene3D" id="3.30.1370.110">
    <property type="match status" value="1"/>
</dbReference>
<comment type="subunit">
    <text evidence="7">Homodimer. Binds to stalled ribosomes, contacting rRNA.</text>
</comment>
<comment type="function">
    <text evidence="7">Endonuclease that is involved in the suppression of homologous recombination and thus may have a key role in the control of bacterial genetic diversity.</text>
</comment>
<reference evidence="10" key="1">
    <citation type="submission" date="2020-02" db="EMBL/GenBank/DDBJ databases">
        <authorList>
            <person name="Meier V. D."/>
        </authorList>
    </citation>
    <scope>NUCLEOTIDE SEQUENCE</scope>
    <source>
        <strain evidence="10">AVDCRST_MAG18</strain>
    </source>
</reference>
<dbReference type="EC" id="3.1.-.-" evidence="7"/>
<dbReference type="InterPro" id="IPR000432">
    <property type="entry name" value="DNA_mismatch_repair_MutS_C"/>
</dbReference>
<dbReference type="SUPFAM" id="SSF48334">
    <property type="entry name" value="DNA repair protein MutS, domain III"/>
    <property type="match status" value="1"/>
</dbReference>
<evidence type="ECO:0000256" key="5">
    <source>
        <dbReference type="ARBA" id="ARBA00022884"/>
    </source>
</evidence>
<dbReference type="PANTHER" id="PTHR48466:SF2">
    <property type="entry name" value="OS10G0509000 PROTEIN"/>
    <property type="match status" value="1"/>
</dbReference>
<dbReference type="InterPro" id="IPR036063">
    <property type="entry name" value="Smr_dom_sf"/>
</dbReference>
<dbReference type="Pfam" id="PF01713">
    <property type="entry name" value="Smr"/>
    <property type="match status" value="1"/>
</dbReference>
<comment type="function">
    <text evidence="7">Acts as a ribosome collision sensor, splitting the ribosome into its 2 subunits. Detects stalled/collided 70S ribosomes which it binds and splits by an ATP-hydrolysis driven conformational change. Acts upstream of the ribosome quality control system (RQC), a ribosome-associated complex that mediates the extraction of incompletely synthesized nascent chains from stalled ribosomes and their subsequent degradation. Probably generates substrates for RQC.</text>
</comment>
<dbReference type="GO" id="GO:0006298">
    <property type="term" value="P:mismatch repair"/>
    <property type="evidence" value="ECO:0007669"/>
    <property type="project" value="InterPro"/>
</dbReference>
<dbReference type="CDD" id="cd03280">
    <property type="entry name" value="ABC_MutS2"/>
    <property type="match status" value="1"/>
</dbReference>
<feature type="binding site" evidence="7">
    <location>
        <begin position="337"/>
        <end position="344"/>
    </location>
    <ligand>
        <name>ATP</name>
        <dbReference type="ChEBI" id="CHEBI:30616"/>
    </ligand>
</feature>
<dbReference type="AlphaFoldDB" id="A0A6J4VV56"/>
<dbReference type="SMART" id="SM00463">
    <property type="entry name" value="SMR"/>
    <property type="match status" value="1"/>
</dbReference>
<evidence type="ECO:0000256" key="2">
    <source>
        <dbReference type="ARBA" id="ARBA00022741"/>
    </source>
</evidence>
<keyword evidence="8" id="KW-0175">Coiled coil</keyword>
<keyword evidence="5 7" id="KW-0694">RNA-binding</keyword>
<evidence type="ECO:0000256" key="7">
    <source>
        <dbReference type="HAMAP-Rule" id="MF_00092"/>
    </source>
</evidence>
<evidence type="ECO:0000256" key="4">
    <source>
        <dbReference type="ARBA" id="ARBA00022840"/>
    </source>
</evidence>
<dbReference type="GO" id="GO:0004519">
    <property type="term" value="F:endonuclease activity"/>
    <property type="evidence" value="ECO:0007669"/>
    <property type="project" value="UniProtKB-UniRule"/>
</dbReference>
<keyword evidence="2 7" id="KW-0547">Nucleotide-binding</keyword>
<keyword evidence="7" id="KW-0540">Nuclease</keyword>
<dbReference type="SMART" id="SM00533">
    <property type="entry name" value="MUTSd"/>
    <property type="match status" value="1"/>
</dbReference>
<dbReference type="SUPFAM" id="SSF52540">
    <property type="entry name" value="P-loop containing nucleoside triphosphate hydrolases"/>
    <property type="match status" value="1"/>
</dbReference>
<dbReference type="PROSITE" id="PS00486">
    <property type="entry name" value="DNA_MISMATCH_REPAIR_2"/>
    <property type="match status" value="1"/>
</dbReference>
<evidence type="ECO:0000256" key="6">
    <source>
        <dbReference type="ARBA" id="ARBA00023125"/>
    </source>
</evidence>
<dbReference type="GO" id="GO:0072344">
    <property type="term" value="P:rescue of stalled ribosome"/>
    <property type="evidence" value="ECO:0007669"/>
    <property type="project" value="UniProtKB-UniRule"/>
</dbReference>
<comment type="similarity">
    <text evidence="7">Belongs to the DNA mismatch repair MutS family. MutS2 subfamily.</text>
</comment>
<feature type="coiled-coil region" evidence="8">
    <location>
        <begin position="521"/>
        <end position="595"/>
    </location>
</feature>
<dbReference type="Gene3D" id="3.40.50.300">
    <property type="entry name" value="P-loop containing nucleotide triphosphate hydrolases"/>
    <property type="match status" value="1"/>
</dbReference>
<evidence type="ECO:0000256" key="3">
    <source>
        <dbReference type="ARBA" id="ARBA00022801"/>
    </source>
</evidence>
<dbReference type="GO" id="GO:0045910">
    <property type="term" value="P:negative regulation of DNA recombination"/>
    <property type="evidence" value="ECO:0007669"/>
    <property type="project" value="InterPro"/>
</dbReference>
<dbReference type="Pfam" id="PF20297">
    <property type="entry name" value="MSSS"/>
    <property type="match status" value="1"/>
</dbReference>
<dbReference type="InterPro" id="IPR046893">
    <property type="entry name" value="MSSS"/>
</dbReference>
<keyword evidence="1 7" id="KW-0699">rRNA-binding</keyword>
<dbReference type="InterPro" id="IPR007696">
    <property type="entry name" value="DNA_mismatch_repair_MutS_core"/>
</dbReference>
<dbReference type="HAMAP" id="MF_00092">
    <property type="entry name" value="MutS2"/>
    <property type="match status" value="1"/>
</dbReference>
<dbReference type="PANTHER" id="PTHR48466">
    <property type="entry name" value="OS10G0509000 PROTEIN-RELATED"/>
    <property type="match status" value="1"/>
</dbReference>
<gene>
    <name evidence="7" type="primary">mutS2</name>
    <name evidence="7" type="synonym">rqcU</name>
    <name evidence="10" type="ORF">AVDCRST_MAG18-4920</name>
</gene>
<sequence length="800" mass="86520">MDARVLGVLEFDKVLDLLEDRCTYSVAAELALDLEPSDHAPTVRRALALTDEAKALLTAVPDFSVRGARDIRETLRGARIGVLLNPSQLLEVQDTLGAARNLRAAFRRLPDAVGRYPRLDDVLVMVEEFPILESDIARAIGPRGEILDSASPELGRIRAGVRTAHNRLLDRLNSLLTSQKYGNAIREPIITMRDGRYVIPVRADARSSVGGIVHDSSASGVTVFVEPMETVELSNTWRQLQRDEEHEVERILRRLSEAVATNADPLGRTVDGLAQFDFQLAKARFSFDLDAASPTVADEEAPCRIVLRGARHPLLTGAVVPIDIALGEDYRVLVITGPNTGGKTVALKTVGLLTLMAQAGLHIPADTGSVVSVFSRIFADIGDEQSIEQSLSTFSSHLKNIIAMFAGVTPDSLVLLDEMGAGTDPTEGAALARSIVATLLDRGALTVATTHYSELKSFAYTTGGVENASVEFDVETLSPTYRLLIGVPGRSNALAIAARLGLSQEIVGLARSYLTPQEVQVDELLGQIKAERDAAESARETAVVARREAEQARREAQQQLAAAERDRAAAREGALAELEGELAEVRGELKRLAKDREQVAVTREWLRQAETRATDLGQSVREVRAARPAPRAAVAPQSGVRPGDRVLVASLGQQGDVTSLLDGDEAEVQVGTFRLRRPLADLTRMSRNQVRAAERGTRPPGARSAPAVTISTVRGNETMPLEIDVRGTRAVEAEESLERYLNDAYLASLPFVRIIHGKGTGALRQSIRQYLAQHPLVAGFEGSKDNMGGEGVTVARLRQD</sequence>
<evidence type="ECO:0000256" key="8">
    <source>
        <dbReference type="SAM" id="Coils"/>
    </source>
</evidence>
<dbReference type="PIRSF" id="PIRSF005814">
    <property type="entry name" value="MutS_YshD"/>
    <property type="match status" value="1"/>
</dbReference>
<keyword evidence="3 7" id="KW-0378">Hydrolase</keyword>
<dbReference type="SUPFAM" id="SSF160443">
    <property type="entry name" value="SMR domain-like"/>
    <property type="match status" value="1"/>
</dbReference>
<dbReference type="GO" id="GO:0140664">
    <property type="term" value="F:ATP-dependent DNA damage sensor activity"/>
    <property type="evidence" value="ECO:0007669"/>
    <property type="project" value="InterPro"/>
</dbReference>
<dbReference type="InterPro" id="IPR027417">
    <property type="entry name" value="P-loop_NTPase"/>
</dbReference>
<dbReference type="InterPro" id="IPR045076">
    <property type="entry name" value="MutS"/>
</dbReference>
<evidence type="ECO:0000259" key="9">
    <source>
        <dbReference type="PROSITE" id="PS50828"/>
    </source>
</evidence>
<accession>A0A6J4VV56</accession>
<dbReference type="EMBL" id="CADCWN010000394">
    <property type="protein sequence ID" value="CAA9590236.1"/>
    <property type="molecule type" value="Genomic_DNA"/>
</dbReference>
<name>A0A6J4VV56_9BACT</name>
<dbReference type="PROSITE" id="PS50828">
    <property type="entry name" value="SMR"/>
    <property type="match status" value="1"/>
</dbReference>
<keyword evidence="6 7" id="KW-0238">DNA-binding</keyword>
<dbReference type="InterPro" id="IPR005747">
    <property type="entry name" value="MutS2"/>
</dbReference>
<dbReference type="GO" id="GO:0030983">
    <property type="term" value="F:mismatched DNA binding"/>
    <property type="evidence" value="ECO:0007669"/>
    <property type="project" value="InterPro"/>
</dbReference>
<proteinExistence type="inferred from homology"/>
<dbReference type="GO" id="GO:0043023">
    <property type="term" value="F:ribosomal large subunit binding"/>
    <property type="evidence" value="ECO:0007669"/>
    <property type="project" value="UniProtKB-UniRule"/>
</dbReference>
<organism evidence="10">
    <name type="scientific">uncultured Thermomicrobiales bacterium</name>
    <dbReference type="NCBI Taxonomy" id="1645740"/>
    <lineage>
        <taxon>Bacteria</taxon>
        <taxon>Pseudomonadati</taxon>
        <taxon>Thermomicrobiota</taxon>
        <taxon>Thermomicrobia</taxon>
        <taxon>Thermomicrobiales</taxon>
        <taxon>environmental samples</taxon>
    </lineage>
</organism>
<dbReference type="GO" id="GO:0016887">
    <property type="term" value="F:ATP hydrolysis activity"/>
    <property type="evidence" value="ECO:0007669"/>
    <property type="project" value="InterPro"/>
</dbReference>
<evidence type="ECO:0000256" key="1">
    <source>
        <dbReference type="ARBA" id="ARBA00022730"/>
    </source>
</evidence>
<evidence type="ECO:0000313" key="10">
    <source>
        <dbReference type="EMBL" id="CAA9590236.1"/>
    </source>
</evidence>
<dbReference type="InterPro" id="IPR002625">
    <property type="entry name" value="Smr_dom"/>
</dbReference>
<keyword evidence="4 7" id="KW-0067">ATP-binding</keyword>
<dbReference type="EC" id="3.6.4.-" evidence="7"/>
<feature type="domain" description="Smr" evidence="9">
    <location>
        <begin position="723"/>
        <end position="798"/>
    </location>
</feature>
<dbReference type="GO" id="GO:0019843">
    <property type="term" value="F:rRNA binding"/>
    <property type="evidence" value="ECO:0007669"/>
    <property type="project" value="UniProtKB-UniRule"/>
</dbReference>
<dbReference type="Pfam" id="PF00488">
    <property type="entry name" value="MutS_V"/>
    <property type="match status" value="1"/>
</dbReference>
<dbReference type="InterPro" id="IPR036187">
    <property type="entry name" value="DNA_mismatch_repair_MutS_sf"/>
</dbReference>